<dbReference type="HOGENOM" id="CLU_1047448_0_0_1"/>
<feature type="signal peptide" evidence="1">
    <location>
        <begin position="1"/>
        <end position="19"/>
    </location>
</feature>
<dbReference type="GeneID" id="17271730"/>
<dbReference type="eggNOG" id="ENOG502SFNP">
    <property type="taxonomic scope" value="Eukaryota"/>
</dbReference>
<organism evidence="2 3">
    <name type="scientific">Emiliania huxleyi (strain CCMP1516)</name>
    <dbReference type="NCBI Taxonomy" id="280463"/>
    <lineage>
        <taxon>Eukaryota</taxon>
        <taxon>Haptista</taxon>
        <taxon>Haptophyta</taxon>
        <taxon>Prymnesiophyceae</taxon>
        <taxon>Isochrysidales</taxon>
        <taxon>Noelaerhabdaceae</taxon>
        <taxon>Emiliania</taxon>
    </lineage>
</organism>
<dbReference type="RefSeq" id="XP_005778594.1">
    <property type="nucleotide sequence ID" value="XM_005778537.1"/>
</dbReference>
<evidence type="ECO:0000256" key="1">
    <source>
        <dbReference type="SAM" id="SignalP"/>
    </source>
</evidence>
<proteinExistence type="predicted"/>
<evidence type="ECO:0000313" key="3">
    <source>
        <dbReference type="Proteomes" id="UP000013827"/>
    </source>
</evidence>
<dbReference type="EnsemblProtists" id="EOD26165">
    <property type="protein sequence ID" value="EOD26165"/>
    <property type="gene ID" value="EMIHUDRAFT_236963"/>
</dbReference>
<name>A0A0D3JRN0_EMIH1</name>
<dbReference type="PaxDb" id="2903-EOD26165"/>
<sequence>MLHAVALRVAVALIGHAPAMYSHSRDANPMALARESFKGLHAARSMDAKFGTLANATMRMTTAEAQLWFSLLNQSSTYLEWGTGGSTVMAAWRATLTHLEPLKVDAIDSSQGWFDVLRSHSPIRDAEAAGSLTFHLGNIGETIMWGNPKDWSKRSAALREKQSRSYIQSIPTSRCCYDLILVDGRFREACALYALRLMHNRTTVLIHDSSRHTNHEAILNYYHVVTVRDTLAVLRPKHGAVARAKSGSDGVYNALFTKLMNVFARRS</sequence>
<accession>A0A0D3JRN0</accession>
<keyword evidence="1" id="KW-0732">Signal</keyword>
<dbReference type="KEGG" id="ehx:EMIHUDRAFT_236963"/>
<protein>
    <submittedName>
        <fullName evidence="2">Uncharacterized protein</fullName>
    </submittedName>
</protein>
<dbReference type="InterPro" id="IPR029063">
    <property type="entry name" value="SAM-dependent_MTases_sf"/>
</dbReference>
<feature type="chain" id="PRO_5044291536" evidence="1">
    <location>
        <begin position="20"/>
        <end position="267"/>
    </location>
</feature>
<evidence type="ECO:0000313" key="2">
    <source>
        <dbReference type="EnsemblProtists" id="EOD26165"/>
    </source>
</evidence>
<keyword evidence="3" id="KW-1185">Reference proteome</keyword>
<dbReference type="AlphaFoldDB" id="A0A0D3JRN0"/>
<dbReference type="Proteomes" id="UP000013827">
    <property type="component" value="Unassembled WGS sequence"/>
</dbReference>
<dbReference type="Gene3D" id="3.40.50.150">
    <property type="entry name" value="Vaccinia Virus protein VP39"/>
    <property type="match status" value="1"/>
</dbReference>
<reference evidence="2" key="2">
    <citation type="submission" date="2024-10" db="UniProtKB">
        <authorList>
            <consortium name="EnsemblProtists"/>
        </authorList>
    </citation>
    <scope>IDENTIFICATION</scope>
</reference>
<reference evidence="3" key="1">
    <citation type="journal article" date="2013" name="Nature">
        <title>Pan genome of the phytoplankton Emiliania underpins its global distribution.</title>
        <authorList>
            <person name="Read B.A."/>
            <person name="Kegel J."/>
            <person name="Klute M.J."/>
            <person name="Kuo A."/>
            <person name="Lefebvre S.C."/>
            <person name="Maumus F."/>
            <person name="Mayer C."/>
            <person name="Miller J."/>
            <person name="Monier A."/>
            <person name="Salamov A."/>
            <person name="Young J."/>
            <person name="Aguilar M."/>
            <person name="Claverie J.M."/>
            <person name="Frickenhaus S."/>
            <person name="Gonzalez K."/>
            <person name="Herman E.K."/>
            <person name="Lin Y.C."/>
            <person name="Napier J."/>
            <person name="Ogata H."/>
            <person name="Sarno A.F."/>
            <person name="Shmutz J."/>
            <person name="Schroeder D."/>
            <person name="de Vargas C."/>
            <person name="Verret F."/>
            <person name="von Dassow P."/>
            <person name="Valentin K."/>
            <person name="Van de Peer Y."/>
            <person name="Wheeler G."/>
            <person name="Dacks J.B."/>
            <person name="Delwiche C.F."/>
            <person name="Dyhrman S.T."/>
            <person name="Glockner G."/>
            <person name="John U."/>
            <person name="Richards T."/>
            <person name="Worden A.Z."/>
            <person name="Zhang X."/>
            <person name="Grigoriev I.V."/>
            <person name="Allen A.E."/>
            <person name="Bidle K."/>
            <person name="Borodovsky M."/>
            <person name="Bowler C."/>
            <person name="Brownlee C."/>
            <person name="Cock J.M."/>
            <person name="Elias M."/>
            <person name="Gladyshev V.N."/>
            <person name="Groth M."/>
            <person name="Guda C."/>
            <person name="Hadaegh A."/>
            <person name="Iglesias-Rodriguez M.D."/>
            <person name="Jenkins J."/>
            <person name="Jones B.M."/>
            <person name="Lawson T."/>
            <person name="Leese F."/>
            <person name="Lindquist E."/>
            <person name="Lobanov A."/>
            <person name="Lomsadze A."/>
            <person name="Malik S.B."/>
            <person name="Marsh M.E."/>
            <person name="Mackinder L."/>
            <person name="Mock T."/>
            <person name="Mueller-Roeber B."/>
            <person name="Pagarete A."/>
            <person name="Parker M."/>
            <person name="Probert I."/>
            <person name="Quesneville H."/>
            <person name="Raines C."/>
            <person name="Rensing S.A."/>
            <person name="Riano-Pachon D.M."/>
            <person name="Richier S."/>
            <person name="Rokitta S."/>
            <person name="Shiraiwa Y."/>
            <person name="Soanes D.M."/>
            <person name="van der Giezen M."/>
            <person name="Wahlund T.M."/>
            <person name="Williams B."/>
            <person name="Wilson W."/>
            <person name="Wolfe G."/>
            <person name="Wurch L.L."/>
        </authorList>
    </citation>
    <scope>NUCLEOTIDE SEQUENCE</scope>
</reference>